<sequence>MAHLSLMQRLLSSQSPVALIRYHHLHTSSPSPAVHTVQTGGALMLRGSTGTVRAGIGVFVGYRDPENMAMPIADVPADQSPVAVKRKSHYDGRKITAKDDTVVVIPDSVEAVERLRDKFTTPNVEIRCVPRKFVTQASSKFPSDIDLTSYQRSARLSGRYDVNFYVESPRGCGVRGARSTSRARPCTRRQPCTSASLSSGVASQESSEMCGGCSRCVSSERPASAPCSMEDEAEVCEGEPELMHVTFNTE</sequence>
<keyword evidence="2" id="KW-1185">Reference proteome</keyword>
<accession>A0A1D1UNE1</accession>
<gene>
    <name evidence="1" type="primary">RvY_00501-1</name>
    <name evidence="1" type="synonym">RvY_00501.1</name>
    <name evidence="1" type="ORF">RvY_00501</name>
</gene>
<dbReference type="Proteomes" id="UP000186922">
    <property type="component" value="Unassembled WGS sequence"/>
</dbReference>
<dbReference type="OrthoDB" id="10643761at2759"/>
<evidence type="ECO:0000313" key="2">
    <source>
        <dbReference type="Proteomes" id="UP000186922"/>
    </source>
</evidence>
<evidence type="ECO:0000313" key="1">
    <source>
        <dbReference type="EMBL" id="GAU87688.1"/>
    </source>
</evidence>
<reference evidence="1 2" key="1">
    <citation type="journal article" date="2016" name="Nat. Commun.">
        <title>Extremotolerant tardigrade genome and improved radiotolerance of human cultured cells by tardigrade-unique protein.</title>
        <authorList>
            <person name="Hashimoto T."/>
            <person name="Horikawa D.D."/>
            <person name="Saito Y."/>
            <person name="Kuwahara H."/>
            <person name="Kozuka-Hata H."/>
            <person name="Shin-I T."/>
            <person name="Minakuchi Y."/>
            <person name="Ohishi K."/>
            <person name="Motoyama A."/>
            <person name="Aizu T."/>
            <person name="Enomoto A."/>
            <person name="Kondo K."/>
            <person name="Tanaka S."/>
            <person name="Hara Y."/>
            <person name="Koshikawa S."/>
            <person name="Sagara H."/>
            <person name="Miura T."/>
            <person name="Yokobori S."/>
            <person name="Miyagawa K."/>
            <person name="Suzuki Y."/>
            <person name="Kubo T."/>
            <person name="Oyama M."/>
            <person name="Kohara Y."/>
            <person name="Fujiyama A."/>
            <person name="Arakawa K."/>
            <person name="Katayama T."/>
            <person name="Toyoda A."/>
            <person name="Kunieda T."/>
        </authorList>
    </citation>
    <scope>NUCLEOTIDE SEQUENCE [LARGE SCALE GENOMIC DNA]</scope>
    <source>
        <strain evidence="1 2">YOKOZUNA-1</strain>
    </source>
</reference>
<name>A0A1D1UNE1_RAMVA</name>
<proteinExistence type="predicted"/>
<organism evidence="1 2">
    <name type="scientific">Ramazzottius varieornatus</name>
    <name type="common">Water bear</name>
    <name type="synonym">Tardigrade</name>
    <dbReference type="NCBI Taxonomy" id="947166"/>
    <lineage>
        <taxon>Eukaryota</taxon>
        <taxon>Metazoa</taxon>
        <taxon>Ecdysozoa</taxon>
        <taxon>Tardigrada</taxon>
        <taxon>Eutardigrada</taxon>
        <taxon>Parachela</taxon>
        <taxon>Hypsibioidea</taxon>
        <taxon>Ramazzottiidae</taxon>
        <taxon>Ramazzottius</taxon>
    </lineage>
</organism>
<protein>
    <submittedName>
        <fullName evidence="1">Uncharacterized protein</fullName>
    </submittedName>
</protein>
<dbReference type="AlphaFoldDB" id="A0A1D1UNE1"/>
<dbReference type="EMBL" id="BDGG01000001">
    <property type="protein sequence ID" value="GAU87688.1"/>
    <property type="molecule type" value="Genomic_DNA"/>
</dbReference>
<comment type="caution">
    <text evidence="1">The sequence shown here is derived from an EMBL/GenBank/DDBJ whole genome shotgun (WGS) entry which is preliminary data.</text>
</comment>